<feature type="binding site" evidence="2">
    <location>
        <begin position="154"/>
        <end position="155"/>
    </location>
    <ligand>
        <name>glutathione</name>
        <dbReference type="ChEBI" id="CHEBI:57925"/>
    </ligand>
</feature>
<dbReference type="CDD" id="cd03190">
    <property type="entry name" value="GST_C_Omega_like"/>
    <property type="match status" value="1"/>
</dbReference>
<dbReference type="PROSITE" id="PS50405">
    <property type="entry name" value="GST_CTER"/>
    <property type="match status" value="1"/>
</dbReference>
<feature type="binding site" evidence="2">
    <location>
        <position position="110"/>
    </location>
    <ligand>
        <name>glutathione</name>
        <dbReference type="ChEBI" id="CHEBI:57925"/>
    </ligand>
</feature>
<dbReference type="Gene3D" id="1.20.1050.10">
    <property type="match status" value="1"/>
</dbReference>
<feature type="site" description="Lowers pKa of active site Cys" evidence="3">
    <location>
        <position position="260"/>
    </location>
</feature>
<sequence>MTQPQAKPQAKSQAKPLPAQFVIRLGRWVWLTLWHVMMSQMAPRSQSGEYLRPESQFRGAEILPEAGRYRLLVGLGCPWAHRTLIVRAVKGLESAISVAVVRPSPEAGGWVFEQPELGCQTVRQLYELAQPGYTGRCTVPILWDSVENKIVNNESSEIIVILNAAFNTIAEHPEIDLYPELLRPEIDSWNQKVYDAVNNGVYRCGFAQTQSAYEQACKALFATLDEIEVTLQAQRFLCGSQLTLADVRLFTTLFRFDLVYYSLFKCNLRRIQDYPQLSGYLRDIYQISSIATTCDLEAVKRDYYGNLFPLNPGGLIPLGPALDLWQPHSRTAL</sequence>
<dbReference type="InterPro" id="IPR004045">
    <property type="entry name" value="Glutathione_S-Trfase_N"/>
</dbReference>
<dbReference type="PIRSF" id="PIRSF015753">
    <property type="entry name" value="GST"/>
    <property type="match status" value="1"/>
</dbReference>
<evidence type="ECO:0000256" key="1">
    <source>
        <dbReference type="PIRSR" id="PIRSR015753-1"/>
    </source>
</evidence>
<dbReference type="SFLD" id="SFLDG01206">
    <property type="entry name" value="Xi.1"/>
    <property type="match status" value="1"/>
</dbReference>
<feature type="active site" description="Proton donor/acceptor" evidence="1">
    <location>
        <position position="202"/>
    </location>
</feature>
<dbReference type="InterPro" id="IPR016639">
    <property type="entry name" value="GST_Omega/GSH"/>
</dbReference>
<dbReference type="Pfam" id="PF13410">
    <property type="entry name" value="GST_C_2"/>
    <property type="match status" value="1"/>
</dbReference>
<reference evidence="5" key="2">
    <citation type="journal article" date="2022" name="Microbiol. Resour. Announc.">
        <title>Metagenome Sequencing to Explore Phylogenomics of Terrestrial Cyanobacteria.</title>
        <authorList>
            <person name="Ward R.D."/>
            <person name="Stajich J.E."/>
            <person name="Johansen J.R."/>
            <person name="Huntemann M."/>
            <person name="Clum A."/>
            <person name="Foster B."/>
            <person name="Foster B."/>
            <person name="Roux S."/>
            <person name="Palaniappan K."/>
            <person name="Varghese N."/>
            <person name="Mukherjee S."/>
            <person name="Reddy T.B.K."/>
            <person name="Daum C."/>
            <person name="Copeland A."/>
            <person name="Chen I.A."/>
            <person name="Ivanova N.N."/>
            <person name="Kyrpides N.C."/>
            <person name="Shapiro N."/>
            <person name="Eloe-Fadrosh E.A."/>
            <person name="Pietrasiak N."/>
        </authorList>
    </citation>
    <scope>NUCLEOTIDE SEQUENCE</scope>
    <source>
        <strain evidence="5">GSE-TBD4-15B</strain>
    </source>
</reference>
<feature type="site" description="Lowers pKa of active site Cys" evidence="3">
    <location>
        <position position="303"/>
    </location>
</feature>
<dbReference type="PANTHER" id="PTHR32419">
    <property type="entry name" value="GLUTATHIONYL-HYDROQUINONE REDUCTASE"/>
    <property type="match status" value="1"/>
</dbReference>
<comment type="caution">
    <text evidence="5">The sequence shown here is derived from an EMBL/GenBank/DDBJ whole genome shotgun (WGS) entry which is preliminary data.</text>
</comment>
<protein>
    <submittedName>
        <fullName evidence="5">Glutathione S-transferase family protein</fullName>
    </submittedName>
</protein>
<dbReference type="Gene3D" id="3.40.30.10">
    <property type="entry name" value="Glutaredoxin"/>
    <property type="match status" value="1"/>
</dbReference>
<dbReference type="InterPro" id="IPR010987">
    <property type="entry name" value="Glutathione-S-Trfase_C-like"/>
</dbReference>
<reference evidence="5" key="1">
    <citation type="submission" date="2021-05" db="EMBL/GenBank/DDBJ databases">
        <authorList>
            <person name="Pietrasiak N."/>
            <person name="Ward R."/>
            <person name="Stajich J.E."/>
            <person name="Kurbessoian T."/>
        </authorList>
    </citation>
    <scope>NUCLEOTIDE SEQUENCE</scope>
    <source>
        <strain evidence="5">GSE-TBD4-15B</strain>
    </source>
</reference>
<dbReference type="InterPro" id="IPR047047">
    <property type="entry name" value="GST_Omega-like_C"/>
</dbReference>
<feature type="binding site" evidence="2">
    <location>
        <begin position="136"/>
        <end position="139"/>
    </location>
    <ligand>
        <name>glutathione</name>
        <dbReference type="ChEBI" id="CHEBI:57925"/>
    </ligand>
</feature>
<dbReference type="GO" id="GO:0004364">
    <property type="term" value="F:glutathione transferase activity"/>
    <property type="evidence" value="ECO:0007669"/>
    <property type="project" value="InterPro"/>
</dbReference>
<dbReference type="EMBL" id="JAHHHV010000066">
    <property type="protein sequence ID" value="MBW4466187.1"/>
    <property type="molecule type" value="Genomic_DNA"/>
</dbReference>
<evidence type="ECO:0000259" key="4">
    <source>
        <dbReference type="PROSITE" id="PS50405"/>
    </source>
</evidence>
<proteinExistence type="predicted"/>
<evidence type="ECO:0000313" key="5">
    <source>
        <dbReference type="EMBL" id="MBW4466187.1"/>
    </source>
</evidence>
<dbReference type="SFLD" id="SFLDG01148">
    <property type="entry name" value="Xi_(cytGST)"/>
    <property type="match status" value="1"/>
</dbReference>
<dbReference type="InterPro" id="IPR040079">
    <property type="entry name" value="Glutathione_S-Trfase"/>
</dbReference>
<dbReference type="InterPro" id="IPR036249">
    <property type="entry name" value="Thioredoxin-like_sf"/>
</dbReference>
<accession>A0A951U643</accession>
<feature type="active site" description="Nucleophile" evidence="1">
    <location>
        <position position="77"/>
    </location>
</feature>
<evidence type="ECO:0000256" key="2">
    <source>
        <dbReference type="PIRSR" id="PIRSR015753-2"/>
    </source>
</evidence>
<dbReference type="PANTHER" id="PTHR32419:SF6">
    <property type="entry name" value="GLUTATHIONE S-TRANSFERASE OMEGA-LIKE 1-RELATED"/>
    <property type="match status" value="1"/>
</dbReference>
<evidence type="ECO:0000313" key="6">
    <source>
        <dbReference type="Proteomes" id="UP000707356"/>
    </source>
</evidence>
<organism evidence="5 6">
    <name type="scientific">Pegethrix bostrychoides GSE-TBD4-15B</name>
    <dbReference type="NCBI Taxonomy" id="2839662"/>
    <lineage>
        <taxon>Bacteria</taxon>
        <taxon>Bacillati</taxon>
        <taxon>Cyanobacteriota</taxon>
        <taxon>Cyanophyceae</taxon>
        <taxon>Oculatellales</taxon>
        <taxon>Oculatellaceae</taxon>
        <taxon>Pegethrix</taxon>
    </lineage>
</organism>
<dbReference type="Proteomes" id="UP000707356">
    <property type="component" value="Unassembled WGS sequence"/>
</dbReference>
<dbReference type="SUPFAM" id="SSF47616">
    <property type="entry name" value="GST C-terminal domain-like"/>
    <property type="match status" value="1"/>
</dbReference>
<gene>
    <name evidence="5" type="ORF">KME07_12225</name>
</gene>
<dbReference type="InterPro" id="IPR036282">
    <property type="entry name" value="Glutathione-S-Trfase_C_sf"/>
</dbReference>
<dbReference type="SUPFAM" id="SSF52833">
    <property type="entry name" value="Thioredoxin-like"/>
    <property type="match status" value="1"/>
</dbReference>
<feature type="domain" description="GST C-terminal" evidence="4">
    <location>
        <begin position="179"/>
        <end position="303"/>
    </location>
</feature>
<dbReference type="AlphaFoldDB" id="A0A951U643"/>
<name>A0A951U643_9CYAN</name>
<dbReference type="GO" id="GO:0005737">
    <property type="term" value="C:cytoplasm"/>
    <property type="evidence" value="ECO:0007669"/>
    <property type="project" value="TreeGrafter"/>
</dbReference>
<evidence type="ECO:0000256" key="3">
    <source>
        <dbReference type="PIRSR" id="PIRSR015753-3"/>
    </source>
</evidence>
<dbReference type="Pfam" id="PF13409">
    <property type="entry name" value="GST_N_2"/>
    <property type="match status" value="1"/>
</dbReference>
<dbReference type="SFLD" id="SFLDS00019">
    <property type="entry name" value="Glutathione_Transferase_(cytos"/>
    <property type="match status" value="1"/>
</dbReference>